<protein>
    <submittedName>
        <fullName evidence="1">Type I-E CRISPR-associated protein Cas6/Cse3/CasE</fullName>
    </submittedName>
</protein>
<dbReference type="SUPFAM" id="SSF117987">
    <property type="entry name" value="CRISPR-associated protein"/>
    <property type="match status" value="2"/>
</dbReference>
<comment type="caution">
    <text evidence="1">The sequence shown here is derived from an EMBL/GenBank/DDBJ whole genome shotgun (WGS) entry which is preliminary data.</text>
</comment>
<evidence type="ECO:0000313" key="2">
    <source>
        <dbReference type="Proteomes" id="UP000546970"/>
    </source>
</evidence>
<dbReference type="AlphaFoldDB" id="A0A7X9UCH1"/>
<accession>A0A7X9UCH1</accession>
<dbReference type="InterPro" id="IPR010179">
    <property type="entry name" value="CRISPR-assoc_prot_Cse3"/>
</dbReference>
<name>A0A7X9UCH1_9ACTN</name>
<dbReference type="Pfam" id="PF08798">
    <property type="entry name" value="CRISPR_assoc"/>
    <property type="match status" value="1"/>
</dbReference>
<evidence type="ECO:0000313" key="1">
    <source>
        <dbReference type="EMBL" id="NMF55928.1"/>
    </source>
</evidence>
<dbReference type="EMBL" id="JABBCP010000004">
    <property type="protein sequence ID" value="NMF55928.1"/>
    <property type="molecule type" value="Genomic_DNA"/>
</dbReference>
<dbReference type="SMART" id="SM01101">
    <property type="entry name" value="CRISPR_assoc"/>
    <property type="match status" value="1"/>
</dbReference>
<keyword evidence="2" id="KW-1185">Reference proteome</keyword>
<dbReference type="NCBIfam" id="TIGR01907">
    <property type="entry name" value="casE_Cse3"/>
    <property type="match status" value="1"/>
</dbReference>
<dbReference type="Proteomes" id="UP000546970">
    <property type="component" value="Unassembled WGS sequence"/>
</dbReference>
<dbReference type="Gene3D" id="3.30.70.1200">
    <property type="entry name" value="Crispr-associated protein, domain 1"/>
    <property type="match status" value="1"/>
</dbReference>
<organism evidence="1 2">
    <name type="scientific">Collinsella acetigenes</name>
    <dbReference type="NCBI Taxonomy" id="2713419"/>
    <lineage>
        <taxon>Bacteria</taxon>
        <taxon>Bacillati</taxon>
        <taxon>Actinomycetota</taxon>
        <taxon>Coriobacteriia</taxon>
        <taxon>Coriobacteriales</taxon>
        <taxon>Coriobacteriaceae</taxon>
        <taxon>Collinsella</taxon>
    </lineage>
</organism>
<sequence length="250" mass="27960">MTLWNSSRKGGKLFISRVPLNGARRTALEIMASPNKMHGAVEAAFAPVPDCDFLSACQSGQDFAEGRILWRIDRAPGEGRGAWLYVVSPKRPDFTHLCEQMGWPVEGGWETKDYEPFLKKIGERQRWQFRLKANPVRKVFVDKGSRSDKDVIGTIQGHVTVEQQMQWLLDRAEAHGFRILEDPMGNLQFQVGQREKSSFSHAGSRATLTTAVFDGALEVIDREALCHVLRFGMGRAKAFGCGLMTLAPLP</sequence>
<reference evidence="1 2" key="1">
    <citation type="submission" date="2020-04" db="EMBL/GenBank/DDBJ databases">
        <title>Collinsella sp. KGMB02528 nov., an anaerobic actinobacterium isolated from human feces.</title>
        <authorList>
            <person name="Han K.-I."/>
            <person name="Eom M.K."/>
            <person name="Kim J.-S."/>
            <person name="Lee K.C."/>
            <person name="Suh M.K."/>
            <person name="Park S.-H."/>
            <person name="Lee J.H."/>
            <person name="Kang S.W."/>
            <person name="Park J.-E."/>
            <person name="Oh B.S."/>
            <person name="Yu S.Y."/>
            <person name="Choi S.-H."/>
            <person name="Lee D.H."/>
            <person name="Yoon H."/>
            <person name="Kim B.-Y."/>
            <person name="Lee J.H."/>
            <person name="Lee J.-S."/>
        </authorList>
    </citation>
    <scope>NUCLEOTIDE SEQUENCE [LARGE SCALE GENOMIC DNA]</scope>
    <source>
        <strain evidence="1 2">KGMB02528</strain>
    </source>
</reference>
<proteinExistence type="predicted"/>
<gene>
    <name evidence="1" type="primary">cas6e</name>
    <name evidence="1" type="ORF">HF320_06265</name>
</gene>
<dbReference type="Gene3D" id="3.30.70.1210">
    <property type="entry name" value="Crispr-associated protein, domain 2"/>
    <property type="match status" value="1"/>
</dbReference>
<dbReference type="CDD" id="cd09727">
    <property type="entry name" value="Cas6_I-E"/>
    <property type="match status" value="1"/>
</dbReference>